<reference evidence="2" key="1">
    <citation type="submission" date="2023-08" db="EMBL/GenBank/DDBJ databases">
        <title>Isolation and Characterization of Rhodococcus erythropolis MGMM8.</title>
        <authorList>
            <person name="Diabankana R.G.C."/>
            <person name="Afordoanyi D.M."/>
            <person name="Validov S.Z."/>
        </authorList>
    </citation>
    <scope>NUCLEOTIDE SEQUENCE</scope>
    <source>
        <strain evidence="2">MGMM8</strain>
    </source>
</reference>
<dbReference type="EMBL" id="CP124545">
    <property type="protein sequence ID" value="WMN01774.1"/>
    <property type="molecule type" value="Genomic_DNA"/>
</dbReference>
<dbReference type="GO" id="GO:0004519">
    <property type="term" value="F:endonuclease activity"/>
    <property type="evidence" value="ECO:0007669"/>
    <property type="project" value="UniProtKB-KW"/>
</dbReference>
<name>A0AAX3ZZY1_RHOER</name>
<evidence type="ECO:0000259" key="1">
    <source>
        <dbReference type="Pfam" id="PF13391"/>
    </source>
</evidence>
<evidence type="ECO:0000313" key="2">
    <source>
        <dbReference type="EMBL" id="WMN01774.1"/>
    </source>
</evidence>
<protein>
    <submittedName>
        <fullName evidence="2">HNH endonuclease</fullName>
    </submittedName>
</protein>
<organism evidence="2 3">
    <name type="scientific">Rhodococcus erythropolis</name>
    <name type="common">Arthrobacter picolinophilus</name>
    <dbReference type="NCBI Taxonomy" id="1833"/>
    <lineage>
        <taxon>Bacteria</taxon>
        <taxon>Bacillati</taxon>
        <taxon>Actinomycetota</taxon>
        <taxon>Actinomycetes</taxon>
        <taxon>Mycobacteriales</taxon>
        <taxon>Nocardiaceae</taxon>
        <taxon>Rhodococcus</taxon>
        <taxon>Rhodococcus erythropolis group</taxon>
    </lineage>
</organism>
<dbReference type="RefSeq" id="WP_308370866.1">
    <property type="nucleotide sequence ID" value="NZ_CP124545.1"/>
</dbReference>
<keyword evidence="2" id="KW-0540">Nuclease</keyword>
<dbReference type="InterPro" id="IPR003615">
    <property type="entry name" value="HNH_nuc"/>
</dbReference>
<proteinExistence type="predicted"/>
<dbReference type="Pfam" id="PF13391">
    <property type="entry name" value="HNH_2"/>
    <property type="match status" value="1"/>
</dbReference>
<dbReference type="Proteomes" id="UP001230933">
    <property type="component" value="Chromosome"/>
</dbReference>
<evidence type="ECO:0000313" key="3">
    <source>
        <dbReference type="Proteomes" id="UP001230933"/>
    </source>
</evidence>
<keyword evidence="2" id="KW-0255">Endonuclease</keyword>
<dbReference type="AlphaFoldDB" id="A0AAX3ZZY1"/>
<sequence>MSAWIVPIDGDKLENWEIAQANSFWDMPKRFNIQQGDDVFFWLSGEKPKVAHAGMAGWGIVSSGVEVVHPSTLPWTDPNYGYKYRFHFQLVNTQRTVDPRWGEAQKLLGTAFTAQAPREFQTTQQVDYLRSLFASQTDRTIGPYATTITVDSSVVPSRIDDPYVQGEDMRKRAERLIVIRQGQGAFRKSLMDNYHGACAMTATSVPSVLEAAHIDRYFGENTHHVTNGLLLRADLHTLFDLRRITVDENFLIRVDPKLTGTEYESLDGMPLRLPANLAHHPDRGALHRHRESCSWMPNSSATT</sequence>
<gene>
    <name evidence="2" type="ORF">QIE55_31240</name>
</gene>
<feature type="domain" description="HNH nuclease" evidence="1">
    <location>
        <begin position="198"/>
        <end position="247"/>
    </location>
</feature>
<keyword evidence="2" id="KW-0378">Hydrolase</keyword>
<accession>A0AAX3ZZY1</accession>
<dbReference type="Gene3D" id="3.10.590.10">
    <property type="entry name" value="ph1033 like domains"/>
    <property type="match status" value="1"/>
</dbReference>